<dbReference type="EMBL" id="JARGEI010000002">
    <property type="protein sequence ID" value="KAJ8735759.1"/>
    <property type="molecule type" value="Genomic_DNA"/>
</dbReference>
<feature type="region of interest" description="Disordered" evidence="1">
    <location>
        <begin position="43"/>
        <end position="72"/>
    </location>
</feature>
<evidence type="ECO:0000313" key="3">
    <source>
        <dbReference type="EMBL" id="KAJ8735759.1"/>
    </source>
</evidence>
<feature type="transmembrane region" description="Helical" evidence="2">
    <location>
        <begin position="90"/>
        <end position="108"/>
    </location>
</feature>
<keyword evidence="4" id="KW-1185">Reference proteome</keyword>
<protein>
    <submittedName>
        <fullName evidence="3">Uncharacterized protein</fullName>
    </submittedName>
</protein>
<gene>
    <name evidence="3" type="ORF">PYW07_007379</name>
</gene>
<keyword evidence="2" id="KW-0472">Membrane</keyword>
<evidence type="ECO:0000256" key="1">
    <source>
        <dbReference type="SAM" id="MobiDB-lite"/>
    </source>
</evidence>
<evidence type="ECO:0000256" key="2">
    <source>
        <dbReference type="SAM" id="Phobius"/>
    </source>
</evidence>
<evidence type="ECO:0000313" key="4">
    <source>
        <dbReference type="Proteomes" id="UP001231518"/>
    </source>
</evidence>
<proteinExistence type="predicted"/>
<name>A0AAD8DZW9_MYTSE</name>
<sequence>MGKKTAIRNLQVLKEIFDSDDELPTEYDELPLVPAYLMDNRFDHNYGENENKDEEKTEDRQNTETERVENNDHTATWSLEERDKGVSYRISIYLFICLFLFIFIYFLYSTI</sequence>
<comment type="caution">
    <text evidence="3">The sequence shown here is derived from an EMBL/GenBank/DDBJ whole genome shotgun (WGS) entry which is preliminary data.</text>
</comment>
<accession>A0AAD8DZW9</accession>
<dbReference type="Proteomes" id="UP001231518">
    <property type="component" value="Chromosome 2"/>
</dbReference>
<organism evidence="3 4">
    <name type="scientific">Mythimna separata</name>
    <name type="common">Oriental armyworm</name>
    <name type="synonym">Pseudaletia separata</name>
    <dbReference type="NCBI Taxonomy" id="271217"/>
    <lineage>
        <taxon>Eukaryota</taxon>
        <taxon>Metazoa</taxon>
        <taxon>Ecdysozoa</taxon>
        <taxon>Arthropoda</taxon>
        <taxon>Hexapoda</taxon>
        <taxon>Insecta</taxon>
        <taxon>Pterygota</taxon>
        <taxon>Neoptera</taxon>
        <taxon>Endopterygota</taxon>
        <taxon>Lepidoptera</taxon>
        <taxon>Glossata</taxon>
        <taxon>Ditrysia</taxon>
        <taxon>Noctuoidea</taxon>
        <taxon>Noctuidae</taxon>
        <taxon>Noctuinae</taxon>
        <taxon>Hadenini</taxon>
        <taxon>Mythimna</taxon>
    </lineage>
</organism>
<dbReference type="AlphaFoldDB" id="A0AAD8DZW9"/>
<keyword evidence="2" id="KW-1133">Transmembrane helix</keyword>
<keyword evidence="2" id="KW-0812">Transmembrane</keyword>
<reference evidence="3" key="1">
    <citation type="submission" date="2023-03" db="EMBL/GenBank/DDBJ databases">
        <title>Chromosome-level genomes of two armyworms, Mythimna separata and Mythimna loreyi, provide insights into the biosynthesis and reception of sex pheromones.</title>
        <authorList>
            <person name="Zhao H."/>
        </authorList>
    </citation>
    <scope>NUCLEOTIDE SEQUENCE</scope>
    <source>
        <strain evidence="3">BeijingLab</strain>
        <tissue evidence="3">Pupa</tissue>
    </source>
</reference>